<dbReference type="Proteomes" id="UP000070444">
    <property type="component" value="Unassembled WGS sequence"/>
</dbReference>
<name>A0A137NUU8_CONC2</name>
<sequence>MKFSILITSIALNICAILAGDHMHHINDVNDISISANSKGKGDVKIDSPEAESYYNSENGPCNAAFWNKKLKGAVFNGKEFEKNGESLGKILREYVKGDCEILTKIFDEDRLVFNYYDQEKCTKFKSAACN</sequence>
<evidence type="ECO:0000313" key="2">
    <source>
        <dbReference type="EMBL" id="KXN66583.1"/>
    </source>
</evidence>
<proteinExistence type="predicted"/>
<reference evidence="2 3" key="1">
    <citation type="journal article" date="2015" name="Genome Biol. Evol.">
        <title>Phylogenomic analyses indicate that early fungi evolved digesting cell walls of algal ancestors of land plants.</title>
        <authorList>
            <person name="Chang Y."/>
            <person name="Wang S."/>
            <person name="Sekimoto S."/>
            <person name="Aerts A.L."/>
            <person name="Choi C."/>
            <person name="Clum A."/>
            <person name="LaButti K.M."/>
            <person name="Lindquist E.A."/>
            <person name="Yee Ngan C."/>
            <person name="Ohm R.A."/>
            <person name="Salamov A.A."/>
            <person name="Grigoriev I.V."/>
            <person name="Spatafora J.W."/>
            <person name="Berbee M.L."/>
        </authorList>
    </citation>
    <scope>NUCLEOTIDE SEQUENCE [LARGE SCALE GENOMIC DNA]</scope>
    <source>
        <strain evidence="2 3">NRRL 28638</strain>
    </source>
</reference>
<organism evidence="2 3">
    <name type="scientific">Conidiobolus coronatus (strain ATCC 28846 / CBS 209.66 / NRRL 28638)</name>
    <name type="common">Delacroixia coronata</name>
    <dbReference type="NCBI Taxonomy" id="796925"/>
    <lineage>
        <taxon>Eukaryota</taxon>
        <taxon>Fungi</taxon>
        <taxon>Fungi incertae sedis</taxon>
        <taxon>Zoopagomycota</taxon>
        <taxon>Entomophthoromycotina</taxon>
        <taxon>Entomophthoromycetes</taxon>
        <taxon>Entomophthorales</taxon>
        <taxon>Ancylistaceae</taxon>
        <taxon>Conidiobolus</taxon>
    </lineage>
</organism>
<keyword evidence="3" id="KW-1185">Reference proteome</keyword>
<dbReference type="EMBL" id="KQ964708">
    <property type="protein sequence ID" value="KXN66583.1"/>
    <property type="molecule type" value="Genomic_DNA"/>
</dbReference>
<feature type="signal peptide" evidence="1">
    <location>
        <begin position="1"/>
        <end position="19"/>
    </location>
</feature>
<protein>
    <submittedName>
        <fullName evidence="2">Uncharacterized protein</fullName>
    </submittedName>
</protein>
<evidence type="ECO:0000256" key="1">
    <source>
        <dbReference type="SAM" id="SignalP"/>
    </source>
</evidence>
<accession>A0A137NUU8</accession>
<evidence type="ECO:0000313" key="3">
    <source>
        <dbReference type="Proteomes" id="UP000070444"/>
    </source>
</evidence>
<dbReference type="AlphaFoldDB" id="A0A137NUU8"/>
<feature type="chain" id="PRO_5007294132" evidence="1">
    <location>
        <begin position="20"/>
        <end position="131"/>
    </location>
</feature>
<keyword evidence="1" id="KW-0732">Signal</keyword>
<gene>
    <name evidence="2" type="ORF">CONCODRAFT_11526</name>
</gene>